<reference evidence="7" key="1">
    <citation type="journal article" date="2020" name="Stud. Mycol.">
        <title>101 Dothideomycetes genomes: a test case for predicting lifestyles and emergence of pathogens.</title>
        <authorList>
            <person name="Haridas S."/>
            <person name="Albert R."/>
            <person name="Binder M."/>
            <person name="Bloem J."/>
            <person name="Labutti K."/>
            <person name="Salamov A."/>
            <person name="Andreopoulos B."/>
            <person name="Baker S."/>
            <person name="Barry K."/>
            <person name="Bills G."/>
            <person name="Bluhm B."/>
            <person name="Cannon C."/>
            <person name="Castanera R."/>
            <person name="Culley D."/>
            <person name="Daum C."/>
            <person name="Ezra D."/>
            <person name="Gonzalez J."/>
            <person name="Henrissat B."/>
            <person name="Kuo A."/>
            <person name="Liang C."/>
            <person name="Lipzen A."/>
            <person name="Lutzoni F."/>
            <person name="Magnuson J."/>
            <person name="Mondo S."/>
            <person name="Nolan M."/>
            <person name="Ohm R."/>
            <person name="Pangilinan J."/>
            <person name="Park H.-J."/>
            <person name="Ramirez L."/>
            <person name="Alfaro M."/>
            <person name="Sun H."/>
            <person name="Tritt A."/>
            <person name="Yoshinaga Y."/>
            <person name="Zwiers L.-H."/>
            <person name="Turgeon B."/>
            <person name="Goodwin S."/>
            <person name="Spatafora J."/>
            <person name="Crous P."/>
            <person name="Grigoriev I."/>
        </authorList>
    </citation>
    <scope>NUCLEOTIDE SEQUENCE</scope>
    <source>
        <strain evidence="7">CBS 113979</strain>
    </source>
</reference>
<dbReference type="PANTHER" id="PTHR42718">
    <property type="entry name" value="MAJOR FACILITATOR SUPERFAMILY MULTIDRUG TRANSPORTER MFSC"/>
    <property type="match status" value="1"/>
</dbReference>
<dbReference type="InterPro" id="IPR020846">
    <property type="entry name" value="MFS_dom"/>
</dbReference>
<accession>A0A6G1GZB3</accession>
<organism evidence="7 8">
    <name type="scientific">Aulographum hederae CBS 113979</name>
    <dbReference type="NCBI Taxonomy" id="1176131"/>
    <lineage>
        <taxon>Eukaryota</taxon>
        <taxon>Fungi</taxon>
        <taxon>Dikarya</taxon>
        <taxon>Ascomycota</taxon>
        <taxon>Pezizomycotina</taxon>
        <taxon>Dothideomycetes</taxon>
        <taxon>Pleosporomycetidae</taxon>
        <taxon>Aulographales</taxon>
        <taxon>Aulographaceae</taxon>
    </lineage>
</organism>
<dbReference type="OrthoDB" id="5086884at2759"/>
<evidence type="ECO:0000313" key="7">
    <source>
        <dbReference type="EMBL" id="KAF1986110.1"/>
    </source>
</evidence>
<keyword evidence="3 5" id="KW-1133">Transmembrane helix</keyword>
<sequence length="192" mass="20093">MLIVCRALQGLGPAAFLLAGVMLMGSTYRPGPKKSLVFSLYGALSPVGFFARIFPGGVSEQFLSWRWYFWIGAIVLFVTAPMALLAAGGVAGQLEPGEGFSQPKHPLTSGSSHLYSGYSFKPKMSAVISNFGPTFQATPKHSSSPKSASISLSWSPSVAAADAEISAVAANAGAKLKPAPFLNVPLRMSIPT</sequence>
<keyword evidence="8" id="KW-1185">Reference proteome</keyword>
<dbReference type="AlphaFoldDB" id="A0A6G1GZB3"/>
<dbReference type="EMBL" id="ML977158">
    <property type="protein sequence ID" value="KAF1986110.1"/>
    <property type="molecule type" value="Genomic_DNA"/>
</dbReference>
<feature type="transmembrane region" description="Helical" evidence="5">
    <location>
        <begin position="67"/>
        <end position="91"/>
    </location>
</feature>
<evidence type="ECO:0000256" key="2">
    <source>
        <dbReference type="ARBA" id="ARBA00022692"/>
    </source>
</evidence>
<evidence type="ECO:0000256" key="1">
    <source>
        <dbReference type="ARBA" id="ARBA00004141"/>
    </source>
</evidence>
<dbReference type="GO" id="GO:0016020">
    <property type="term" value="C:membrane"/>
    <property type="evidence" value="ECO:0007669"/>
    <property type="project" value="UniProtKB-SubCell"/>
</dbReference>
<evidence type="ECO:0000259" key="6">
    <source>
        <dbReference type="PROSITE" id="PS50850"/>
    </source>
</evidence>
<comment type="subcellular location">
    <subcellularLocation>
        <location evidence="1">Membrane</location>
        <topology evidence="1">Multi-pass membrane protein</topology>
    </subcellularLocation>
</comment>
<gene>
    <name evidence="7" type="ORF">K402DRAFT_90283</name>
</gene>
<dbReference type="Proteomes" id="UP000800041">
    <property type="component" value="Unassembled WGS sequence"/>
</dbReference>
<proteinExistence type="predicted"/>
<dbReference type="PROSITE" id="PS50850">
    <property type="entry name" value="MFS"/>
    <property type="match status" value="1"/>
</dbReference>
<evidence type="ECO:0000256" key="3">
    <source>
        <dbReference type="ARBA" id="ARBA00022989"/>
    </source>
</evidence>
<keyword evidence="4 5" id="KW-0472">Membrane</keyword>
<dbReference type="SUPFAM" id="SSF103473">
    <property type="entry name" value="MFS general substrate transporter"/>
    <property type="match status" value="1"/>
</dbReference>
<dbReference type="InterPro" id="IPR036259">
    <property type="entry name" value="MFS_trans_sf"/>
</dbReference>
<feature type="transmembrane region" description="Helical" evidence="5">
    <location>
        <begin position="36"/>
        <end position="55"/>
    </location>
</feature>
<name>A0A6G1GZB3_9PEZI</name>
<evidence type="ECO:0000256" key="5">
    <source>
        <dbReference type="SAM" id="Phobius"/>
    </source>
</evidence>
<evidence type="ECO:0000313" key="8">
    <source>
        <dbReference type="Proteomes" id="UP000800041"/>
    </source>
</evidence>
<dbReference type="Pfam" id="PF07690">
    <property type="entry name" value="MFS_1"/>
    <property type="match status" value="1"/>
</dbReference>
<protein>
    <recommendedName>
        <fullName evidence="6">Major facilitator superfamily (MFS) profile domain-containing protein</fullName>
    </recommendedName>
</protein>
<feature type="transmembrane region" description="Helical" evidence="5">
    <location>
        <begin position="6"/>
        <end position="24"/>
    </location>
</feature>
<dbReference type="PANTHER" id="PTHR42718:SF11">
    <property type="entry name" value="MAJOR FACILITATOR SUPERFAMILY (MFS) PROFILE DOMAIN-CONTAINING PROTEIN"/>
    <property type="match status" value="1"/>
</dbReference>
<feature type="domain" description="Major facilitator superfamily (MFS) profile" evidence="6">
    <location>
        <begin position="1"/>
        <end position="192"/>
    </location>
</feature>
<keyword evidence="2 5" id="KW-0812">Transmembrane</keyword>
<evidence type="ECO:0000256" key="4">
    <source>
        <dbReference type="ARBA" id="ARBA00023136"/>
    </source>
</evidence>
<dbReference type="Gene3D" id="1.20.1250.20">
    <property type="entry name" value="MFS general substrate transporter like domains"/>
    <property type="match status" value="1"/>
</dbReference>
<dbReference type="InterPro" id="IPR011701">
    <property type="entry name" value="MFS"/>
</dbReference>
<dbReference type="GO" id="GO:0022857">
    <property type="term" value="F:transmembrane transporter activity"/>
    <property type="evidence" value="ECO:0007669"/>
    <property type="project" value="InterPro"/>
</dbReference>